<dbReference type="AlphaFoldDB" id="F4XYZ1"/>
<reference evidence="2" key="1">
    <citation type="journal article" date="2011" name="Proc. Natl. Acad. Sci. U.S.A.">
        <title>Genomic insights into the physiology and ecology of the marine filamentous cyanobacterium Lyngbya majuscula.</title>
        <authorList>
            <person name="Jones A.C."/>
            <person name="Monroe E.A."/>
            <person name="Podell S."/>
            <person name="Hess W.R."/>
            <person name="Klages S."/>
            <person name="Esquenazi E."/>
            <person name="Niessen S."/>
            <person name="Hoover H."/>
            <person name="Rothmann M."/>
            <person name="Lasken R.S."/>
            <person name="Yates J.R.III."/>
            <person name="Reinhardt R."/>
            <person name="Kube M."/>
            <person name="Burkart M.D."/>
            <person name="Allen E.E."/>
            <person name="Dorrestein P.C."/>
            <person name="Gerwick W.H."/>
            <person name="Gerwick L."/>
        </authorList>
    </citation>
    <scope>NUCLEOTIDE SEQUENCE [LARGE SCALE GENOMIC DNA]</scope>
    <source>
        <strain evidence="2">3L</strain>
    </source>
</reference>
<accession>F4XYZ1</accession>
<gene>
    <name evidence="1" type="ORF">LYNGBM3L_53150</name>
</gene>
<evidence type="ECO:0000313" key="2">
    <source>
        <dbReference type="Proteomes" id="UP000003959"/>
    </source>
</evidence>
<dbReference type="HOGENOM" id="CLU_3365909_0_0_3"/>
<proteinExistence type="predicted"/>
<sequence length="35" mass="3948">MKKIEIIAYYEGYGFEGTKEHQLLLFLPLSSLGSA</sequence>
<dbReference type="Proteomes" id="UP000003959">
    <property type="component" value="Unassembled WGS sequence"/>
</dbReference>
<keyword evidence="2" id="KW-1185">Reference proteome</keyword>
<organism evidence="1 2">
    <name type="scientific">Moorena producens 3L</name>
    <dbReference type="NCBI Taxonomy" id="489825"/>
    <lineage>
        <taxon>Bacteria</taxon>
        <taxon>Bacillati</taxon>
        <taxon>Cyanobacteriota</taxon>
        <taxon>Cyanophyceae</taxon>
        <taxon>Coleofasciculales</taxon>
        <taxon>Coleofasciculaceae</taxon>
        <taxon>Moorena</taxon>
    </lineage>
</organism>
<name>F4XYZ1_9CYAN</name>
<dbReference type="EMBL" id="GL890956">
    <property type="protein sequence ID" value="EGJ30282.1"/>
    <property type="molecule type" value="Genomic_DNA"/>
</dbReference>
<protein>
    <submittedName>
        <fullName evidence="1">Uncharacterized protein</fullName>
    </submittedName>
</protein>
<evidence type="ECO:0000313" key="1">
    <source>
        <dbReference type="EMBL" id="EGJ30282.1"/>
    </source>
</evidence>